<dbReference type="EMBL" id="SSNT01000002">
    <property type="protein sequence ID" value="THF82356.1"/>
    <property type="molecule type" value="Genomic_DNA"/>
</dbReference>
<dbReference type="RefSeq" id="WP_136351642.1">
    <property type="nucleotide sequence ID" value="NZ_CP046266.1"/>
</dbReference>
<organism evidence="1 2">
    <name type="scientific">Metabacillus sediminilitoris</name>
    <dbReference type="NCBI Taxonomy" id="2567941"/>
    <lineage>
        <taxon>Bacteria</taxon>
        <taxon>Bacillati</taxon>
        <taxon>Bacillota</taxon>
        <taxon>Bacilli</taxon>
        <taxon>Bacillales</taxon>
        <taxon>Bacillaceae</taxon>
        <taxon>Metabacillus</taxon>
    </lineage>
</organism>
<proteinExistence type="predicted"/>
<sequence length="65" mass="7633">MILKELSTNELITIDYYKEGMIKTCKAYVLYLNVNDQTLLIKDEQLIVYSIHLSGIKEILFTEYV</sequence>
<name>A0A4S4C981_9BACI</name>
<evidence type="ECO:0000313" key="1">
    <source>
        <dbReference type="EMBL" id="THF82356.1"/>
    </source>
</evidence>
<keyword evidence="2" id="KW-1185">Reference proteome</keyword>
<protein>
    <submittedName>
        <fullName evidence="1">YolD-like family protein</fullName>
    </submittedName>
</protein>
<reference evidence="1 2" key="1">
    <citation type="submission" date="2019-04" db="EMBL/GenBank/DDBJ databases">
        <title>Bacillus sediminilitoris sp. nov., isolated from a tidal flat sediment on the East China Sea.</title>
        <authorList>
            <person name="Wei Y."/>
            <person name="Mao H."/>
            <person name="Fang J."/>
        </authorList>
    </citation>
    <scope>NUCLEOTIDE SEQUENCE [LARGE SCALE GENOMIC DNA]</scope>
    <source>
        <strain evidence="1 2">DSL-17</strain>
    </source>
</reference>
<gene>
    <name evidence="1" type="ORF">E6W99_02685</name>
</gene>
<comment type="caution">
    <text evidence="1">The sequence shown here is derived from an EMBL/GenBank/DDBJ whole genome shotgun (WGS) entry which is preliminary data.</text>
</comment>
<dbReference type="Pfam" id="PF08863">
    <property type="entry name" value="YolD"/>
    <property type="match status" value="1"/>
</dbReference>
<accession>A0A4S4C981</accession>
<dbReference type="Proteomes" id="UP000310334">
    <property type="component" value="Unassembled WGS sequence"/>
</dbReference>
<evidence type="ECO:0000313" key="2">
    <source>
        <dbReference type="Proteomes" id="UP000310334"/>
    </source>
</evidence>
<dbReference type="InterPro" id="IPR014962">
    <property type="entry name" value="YolD"/>
</dbReference>
<dbReference type="AlphaFoldDB" id="A0A4S4C981"/>
<dbReference type="OrthoDB" id="2937497at2"/>